<proteinExistence type="predicted"/>
<dbReference type="Proteomes" id="UP001570846">
    <property type="component" value="Unassembled WGS sequence"/>
</dbReference>
<dbReference type="OrthoDB" id="882529at2"/>
<protein>
    <submittedName>
        <fullName evidence="3">CZB domain-containing protein</fullName>
    </submittedName>
</protein>
<organism evidence="2 4">
    <name type="scientific">Rufibacter glacialis</name>
    <dbReference type="NCBI Taxonomy" id="1259555"/>
    <lineage>
        <taxon>Bacteria</taxon>
        <taxon>Pseudomonadati</taxon>
        <taxon>Bacteroidota</taxon>
        <taxon>Cytophagia</taxon>
        <taxon>Cytophagales</taxon>
        <taxon>Hymenobacteraceae</taxon>
        <taxon>Rufibacter</taxon>
    </lineage>
</organism>
<evidence type="ECO:0000313" key="2">
    <source>
        <dbReference type="EMBL" id="KAA6437804.1"/>
    </source>
</evidence>
<dbReference type="RefSeq" id="WP_149097424.1">
    <property type="nucleotide sequence ID" value="NZ_BMMG01000001.1"/>
</dbReference>
<dbReference type="AlphaFoldDB" id="A0A5M8QS60"/>
<dbReference type="Gene3D" id="1.20.120.30">
    <property type="entry name" value="Aspartate receptor, ligand-binding domain"/>
    <property type="match status" value="1"/>
</dbReference>
<comment type="caution">
    <text evidence="2">The sequence shown here is derived from an EMBL/GenBank/DDBJ whole genome shotgun (WGS) entry which is preliminary data.</text>
</comment>
<reference evidence="3 5" key="3">
    <citation type="submission" date="2024-08" db="EMBL/GenBank/DDBJ databases">
        <authorList>
            <person name="Wei W."/>
        </authorList>
    </citation>
    <scope>NUCLEOTIDE SEQUENCE [LARGE SCALE GENOMIC DNA]</scope>
    <source>
        <strain evidence="3 5">XU2</strain>
    </source>
</reference>
<evidence type="ECO:0000313" key="4">
    <source>
        <dbReference type="Proteomes" id="UP000323866"/>
    </source>
</evidence>
<evidence type="ECO:0000313" key="5">
    <source>
        <dbReference type="Proteomes" id="UP001570846"/>
    </source>
</evidence>
<dbReference type="EMBL" id="VKKZ01000010">
    <property type="protein sequence ID" value="KAA6437804.1"/>
    <property type="molecule type" value="Genomic_DNA"/>
</dbReference>
<keyword evidence="1" id="KW-0175">Coiled coil</keyword>
<name>A0A5M8QS60_9BACT</name>
<accession>A0A5M8QS60</accession>
<reference evidence="2 4" key="1">
    <citation type="submission" date="2019-07" db="EMBL/GenBank/DDBJ databases">
        <authorList>
            <person name="Qu J.-H."/>
        </authorList>
    </citation>
    <scope>NUCLEOTIDE SEQUENCE [LARGE SCALE GENOMIC DNA]</scope>
    <source>
        <strain evidence="2 4">MDT1-10-3</strain>
    </source>
</reference>
<reference evidence="2 4" key="2">
    <citation type="submission" date="2019-09" db="EMBL/GenBank/DDBJ databases">
        <title>A bacterium isolated from glacier soil.</title>
        <authorList>
            <person name="Liu Q."/>
        </authorList>
    </citation>
    <scope>NUCLEOTIDE SEQUENCE [LARGE SCALE GENOMIC DNA]</scope>
    <source>
        <strain evidence="2 4">MDT1-10-3</strain>
    </source>
</reference>
<dbReference type="EMBL" id="JBGOGF010000008">
    <property type="protein sequence ID" value="MFA1772531.1"/>
    <property type="molecule type" value="Genomic_DNA"/>
</dbReference>
<feature type="coiled-coil region" evidence="1">
    <location>
        <begin position="92"/>
        <end position="119"/>
    </location>
</feature>
<dbReference type="Proteomes" id="UP000323866">
    <property type="component" value="Unassembled WGS sequence"/>
</dbReference>
<keyword evidence="5" id="KW-1185">Reference proteome</keyword>
<evidence type="ECO:0000313" key="3">
    <source>
        <dbReference type="EMBL" id="MFA1772531.1"/>
    </source>
</evidence>
<gene>
    <name evidence="3" type="ORF">ACD591_14615</name>
    <name evidence="2" type="ORF">FOE74_04710</name>
</gene>
<evidence type="ECO:0000256" key="1">
    <source>
        <dbReference type="SAM" id="Coils"/>
    </source>
</evidence>
<sequence length="122" mass="13929">MLYNQVNLDRFDIQQARIKFILFKSKLRAILYGGGMDESILSARENALGQWLYNDALKKYGTVPEVREIEKQNLAITSKAKGLVNLYKLGKIDEARTGLRDLDQNEEELNRILGVLQERTGA</sequence>